<evidence type="ECO:0000256" key="1">
    <source>
        <dbReference type="SAM" id="MobiDB-lite"/>
    </source>
</evidence>
<feature type="compositionally biased region" description="Low complexity" evidence="1">
    <location>
        <begin position="69"/>
        <end position="95"/>
    </location>
</feature>
<comment type="caution">
    <text evidence="2">The sequence shown here is derived from an EMBL/GenBank/DDBJ whole genome shotgun (WGS) entry which is preliminary data.</text>
</comment>
<gene>
    <name evidence="2" type="ORF">C6P46_006351</name>
</gene>
<dbReference type="Proteomes" id="UP000777482">
    <property type="component" value="Unassembled WGS sequence"/>
</dbReference>
<organism evidence="2 3">
    <name type="scientific">Rhodotorula mucilaginosa</name>
    <name type="common">Yeast</name>
    <name type="synonym">Rhodotorula rubra</name>
    <dbReference type="NCBI Taxonomy" id="5537"/>
    <lineage>
        <taxon>Eukaryota</taxon>
        <taxon>Fungi</taxon>
        <taxon>Dikarya</taxon>
        <taxon>Basidiomycota</taxon>
        <taxon>Pucciniomycotina</taxon>
        <taxon>Microbotryomycetes</taxon>
        <taxon>Sporidiobolales</taxon>
        <taxon>Sporidiobolaceae</taxon>
        <taxon>Rhodotorula</taxon>
    </lineage>
</organism>
<evidence type="ECO:0000313" key="2">
    <source>
        <dbReference type="EMBL" id="KAG0665568.1"/>
    </source>
</evidence>
<keyword evidence="3" id="KW-1185">Reference proteome</keyword>
<dbReference type="OrthoDB" id="10534808at2759"/>
<evidence type="ECO:0000313" key="3">
    <source>
        <dbReference type="Proteomes" id="UP000777482"/>
    </source>
</evidence>
<dbReference type="EMBL" id="PUHQ01000008">
    <property type="protein sequence ID" value="KAG0665568.1"/>
    <property type="molecule type" value="Genomic_DNA"/>
</dbReference>
<protein>
    <submittedName>
        <fullName evidence="2">Uncharacterized protein</fullName>
    </submittedName>
</protein>
<sequence>MASTEPKVPQQGSAVEAISNGHGLGVYSLEFQNHVESESKRILADTPGIKPKKLAKKVEKAWDQKHPLSSDTPADEASPASASKAAVTTTTAATPPSAPPPATLSVTHKPAPRRKHHKKKFAGTASSDLQGASNGAGDKQGAVKAQEFMEEVVVAKITEITSSQEDESTLYLILTVPLESARNFLEFSPLQLANHDRC</sequence>
<feature type="region of interest" description="Disordered" evidence="1">
    <location>
        <begin position="37"/>
        <end position="142"/>
    </location>
</feature>
<name>A0A9P7B928_RHOMI</name>
<feature type="compositionally biased region" description="Basic residues" evidence="1">
    <location>
        <begin position="110"/>
        <end position="121"/>
    </location>
</feature>
<feature type="compositionally biased region" description="Basic and acidic residues" evidence="1">
    <location>
        <begin position="56"/>
        <end position="68"/>
    </location>
</feature>
<dbReference type="AlphaFoldDB" id="A0A9P7B928"/>
<proteinExistence type="predicted"/>
<feature type="compositionally biased region" description="Polar residues" evidence="1">
    <location>
        <begin position="124"/>
        <end position="133"/>
    </location>
</feature>
<reference evidence="2 3" key="1">
    <citation type="submission" date="2020-11" db="EMBL/GenBank/DDBJ databases">
        <title>Kefir isolates.</title>
        <authorList>
            <person name="Marcisauskas S."/>
            <person name="Kim Y."/>
            <person name="Blasche S."/>
        </authorList>
    </citation>
    <scope>NUCLEOTIDE SEQUENCE [LARGE SCALE GENOMIC DNA]</scope>
    <source>
        <strain evidence="2 3">KR</strain>
    </source>
</reference>
<accession>A0A9P7B928</accession>